<gene>
    <name evidence="1" type="ORF">NSA23_06645</name>
</gene>
<proteinExistence type="predicted"/>
<protein>
    <submittedName>
        <fullName evidence="1">Uncharacterized protein</fullName>
    </submittedName>
</protein>
<dbReference type="Proteomes" id="UP001142078">
    <property type="component" value="Unassembled WGS sequence"/>
</dbReference>
<evidence type="ECO:0000313" key="2">
    <source>
        <dbReference type="Proteomes" id="UP001142078"/>
    </source>
</evidence>
<reference evidence="1" key="1">
    <citation type="submission" date="2022-07" db="EMBL/GenBank/DDBJ databases">
        <title>Enhanced cultured diversity of the mouse gut microbiota enables custom-made synthetic communities.</title>
        <authorList>
            <person name="Afrizal A."/>
        </authorList>
    </citation>
    <scope>NUCLEOTIDE SEQUENCE</scope>
    <source>
        <strain evidence="1">DSM 29482</strain>
    </source>
</reference>
<evidence type="ECO:0000313" key="1">
    <source>
        <dbReference type="EMBL" id="MCR2043797.1"/>
    </source>
</evidence>
<dbReference type="RefSeq" id="WP_257490347.1">
    <property type="nucleotide sequence ID" value="NZ_JANJZL010000003.1"/>
</dbReference>
<sequence>MKKFFISSILLLTIILGGGITCYADSVESNVVNLSEEDKLEIREMLDELNIDKTTQDNLINKLENNQIWDCMDEEQVSKIPENYFNVSIDEPVKRYTFPDGSVIETKLELPMISPSAVTGGSVSSGSGYTSVRGAKVSTKKGLVGMGFYADYTNVNGAYDYISRVYDSWVKVVGGSYSNRKLKIVKKREDISGPAEAKLSADVSWVGGVTGAGTEWLKLRVGKDKAWSSQN</sequence>
<keyword evidence="2" id="KW-1185">Reference proteome</keyword>
<dbReference type="EMBL" id="JANJZL010000003">
    <property type="protein sequence ID" value="MCR2043797.1"/>
    <property type="molecule type" value="Genomic_DNA"/>
</dbReference>
<dbReference type="Gene3D" id="2.60.40.3860">
    <property type="match status" value="1"/>
</dbReference>
<accession>A0A9X2MIH7</accession>
<comment type="caution">
    <text evidence="1">The sequence shown here is derived from an EMBL/GenBank/DDBJ whole genome shotgun (WGS) entry which is preliminary data.</text>
</comment>
<name>A0A9X2MIH7_9FIRM</name>
<organism evidence="1 2">
    <name type="scientific">Anaerosalibacter massiliensis</name>
    <dbReference type="NCBI Taxonomy" id="1347392"/>
    <lineage>
        <taxon>Bacteria</taxon>
        <taxon>Bacillati</taxon>
        <taxon>Bacillota</taxon>
        <taxon>Tissierellia</taxon>
        <taxon>Tissierellales</taxon>
        <taxon>Sporanaerobacteraceae</taxon>
        <taxon>Anaerosalibacter</taxon>
    </lineage>
</organism>
<dbReference type="AlphaFoldDB" id="A0A9X2MIH7"/>